<dbReference type="FunCoup" id="G0MTH0">
    <property type="interactions" value="345"/>
</dbReference>
<feature type="compositionally biased region" description="Low complexity" evidence="1">
    <location>
        <begin position="118"/>
        <end position="134"/>
    </location>
</feature>
<protein>
    <submittedName>
        <fullName evidence="2">Uncharacterized protein</fullName>
    </submittedName>
</protein>
<evidence type="ECO:0000313" key="3">
    <source>
        <dbReference type="Proteomes" id="UP000008068"/>
    </source>
</evidence>
<dbReference type="EMBL" id="GL379811">
    <property type="protein sequence ID" value="EGT43753.1"/>
    <property type="molecule type" value="Genomic_DNA"/>
</dbReference>
<reference evidence="3" key="1">
    <citation type="submission" date="2011-07" db="EMBL/GenBank/DDBJ databases">
        <authorList>
            <consortium name="Caenorhabditis brenneri Sequencing and Analysis Consortium"/>
            <person name="Wilson R.K."/>
        </authorList>
    </citation>
    <scope>NUCLEOTIDE SEQUENCE [LARGE SCALE GENOMIC DNA]</scope>
    <source>
        <strain evidence="3">PB2801</strain>
    </source>
</reference>
<dbReference type="eggNOG" id="ENOG502TKAN">
    <property type="taxonomic scope" value="Eukaryota"/>
</dbReference>
<gene>
    <name evidence="2" type="ORF">CAEBREN_07554</name>
</gene>
<dbReference type="InParanoid" id="G0MTH0"/>
<proteinExistence type="predicted"/>
<sequence length="196" mass="21514">MYPHLSNYQFPMFSASPTFYPPAFPAMPISPIFFNQSPQSGFNSPTLYPFSLASTPPTPFSSFNSASDFGNWSFPRSMSDSFSLPSVHSASGSATSSSTESATSSPEQQQQRQTAPDSSCEISVPSSSSGSGDSPKQENRRFRRGRMAKRSDGVKRRRMTSESEECDESEPRRIPLGTFNGRRVVLKLMGPSKPLQ</sequence>
<feature type="region of interest" description="Disordered" evidence="1">
    <location>
        <begin position="83"/>
        <end position="177"/>
    </location>
</feature>
<name>G0MTH0_CAEBE</name>
<evidence type="ECO:0000256" key="1">
    <source>
        <dbReference type="SAM" id="MobiDB-lite"/>
    </source>
</evidence>
<feature type="compositionally biased region" description="Polar residues" evidence="1">
    <location>
        <begin position="106"/>
        <end position="117"/>
    </location>
</feature>
<accession>G0MTH0</accession>
<keyword evidence="3" id="KW-1185">Reference proteome</keyword>
<evidence type="ECO:0000313" key="2">
    <source>
        <dbReference type="EMBL" id="EGT43753.1"/>
    </source>
</evidence>
<organism evidence="3">
    <name type="scientific">Caenorhabditis brenneri</name>
    <name type="common">Nematode worm</name>
    <dbReference type="NCBI Taxonomy" id="135651"/>
    <lineage>
        <taxon>Eukaryota</taxon>
        <taxon>Metazoa</taxon>
        <taxon>Ecdysozoa</taxon>
        <taxon>Nematoda</taxon>
        <taxon>Chromadorea</taxon>
        <taxon>Rhabditida</taxon>
        <taxon>Rhabditina</taxon>
        <taxon>Rhabditomorpha</taxon>
        <taxon>Rhabditoidea</taxon>
        <taxon>Rhabditidae</taxon>
        <taxon>Peloderinae</taxon>
        <taxon>Caenorhabditis</taxon>
    </lineage>
</organism>
<dbReference type="OMA" id="SIAMLHS"/>
<dbReference type="HOGENOM" id="CLU_1391346_0_0_1"/>
<dbReference type="Proteomes" id="UP000008068">
    <property type="component" value="Unassembled WGS sequence"/>
</dbReference>
<feature type="compositionally biased region" description="Low complexity" evidence="1">
    <location>
        <begin position="89"/>
        <end position="105"/>
    </location>
</feature>
<dbReference type="AlphaFoldDB" id="G0MTH0"/>
<dbReference type="STRING" id="135651.G0MTH0"/>